<proteinExistence type="predicted"/>
<comment type="caution">
    <text evidence="1">The sequence shown here is derived from an EMBL/GenBank/DDBJ whole genome shotgun (WGS) entry which is preliminary data.</text>
</comment>
<name>A0ABT3G3C3_9BACT</name>
<dbReference type="RefSeq" id="WP_264513876.1">
    <property type="nucleotide sequence ID" value="NZ_JAPDDR010000006.1"/>
</dbReference>
<evidence type="ECO:0000313" key="2">
    <source>
        <dbReference type="Proteomes" id="UP001165653"/>
    </source>
</evidence>
<accession>A0ABT3G3C3</accession>
<keyword evidence="2" id="KW-1185">Reference proteome</keyword>
<evidence type="ECO:0000313" key="1">
    <source>
        <dbReference type="EMBL" id="MCW1914350.1"/>
    </source>
</evidence>
<dbReference type="EMBL" id="JAPDDR010000006">
    <property type="protein sequence ID" value="MCW1914350.1"/>
    <property type="molecule type" value="Genomic_DNA"/>
</dbReference>
<sequence>MLTALHFGRTDIRIRQKGWSSPYNVQVVLAKGERTKTVHIERDELKILRGRWDTLTVTDSRYPPSTHAISGTKMKLWLDIKTTPREDLRDAAVRKTVNLIEEKLRNNAERGKP</sequence>
<gene>
    <name evidence="1" type="ORF">OJ996_12240</name>
</gene>
<reference evidence="1" key="1">
    <citation type="submission" date="2022-10" db="EMBL/GenBank/DDBJ databases">
        <title>Luteolibacter sp. GHJ8, whole genome shotgun sequencing project.</title>
        <authorList>
            <person name="Zhao G."/>
            <person name="Shen L."/>
        </authorList>
    </citation>
    <scope>NUCLEOTIDE SEQUENCE</scope>
    <source>
        <strain evidence="1">GHJ8</strain>
    </source>
</reference>
<dbReference type="Proteomes" id="UP001165653">
    <property type="component" value="Unassembled WGS sequence"/>
</dbReference>
<protein>
    <submittedName>
        <fullName evidence="1">Uncharacterized protein</fullName>
    </submittedName>
</protein>
<organism evidence="1 2">
    <name type="scientific">Luteolibacter rhizosphaerae</name>
    <dbReference type="NCBI Taxonomy" id="2989719"/>
    <lineage>
        <taxon>Bacteria</taxon>
        <taxon>Pseudomonadati</taxon>
        <taxon>Verrucomicrobiota</taxon>
        <taxon>Verrucomicrobiia</taxon>
        <taxon>Verrucomicrobiales</taxon>
        <taxon>Verrucomicrobiaceae</taxon>
        <taxon>Luteolibacter</taxon>
    </lineage>
</organism>